<name>A0A2H3CEX5_ARMGA</name>
<dbReference type="AlphaFoldDB" id="A0A2H3CEX5"/>
<dbReference type="EMBL" id="KZ293802">
    <property type="protein sequence ID" value="PBK79178.1"/>
    <property type="molecule type" value="Genomic_DNA"/>
</dbReference>
<keyword evidence="3" id="KW-1185">Reference proteome</keyword>
<proteinExistence type="predicted"/>
<sequence length="83" mass="9387">MIFIVGLGLRDSSKKWYRGDKEGRRTGGRFPTRKLLVTGTLGSRRPGRRPYADAVVRSSNHIKRNGLQRFLCPSAQCTFAIFC</sequence>
<gene>
    <name evidence="1" type="ORF">ARMGADRAFT_176442</name>
    <name evidence="2" type="ORF">ARMGADRAFT_77075</name>
</gene>
<reference evidence="2" key="2">
    <citation type="journal article" date="2017" name="Nat. Ecol. Evol.">
        <title>Lineage-specific genetic innovations streamline the genomes of Armillaria species to pathogenesis.</title>
        <authorList>
            <consortium name="DOE Joint Genome Institute"/>
            <person name="Sipos G."/>
            <person name="Prasanna A.N."/>
            <person name="Walter M.C."/>
            <person name="O'Connor E."/>
            <person name="Balint B."/>
            <person name="Krizsan K."/>
            <person name="Kiss B."/>
            <person name="Hess J."/>
            <person name="Varga T."/>
            <person name="Slot J."/>
            <person name="Riley R."/>
            <person name="Boka B."/>
            <person name="Rigling D."/>
            <person name="Barry K."/>
            <person name="Lee J."/>
            <person name="Mihaltcheva S."/>
            <person name="LaButti K."/>
            <person name="Lipzen A."/>
            <person name="Waldron R."/>
            <person name="Moloney N.M."/>
            <person name="Sperisen C."/>
            <person name="Kredics L."/>
            <person name="Vagvolgyi C."/>
            <person name="Patrignani A."/>
            <person name="Fitzpatrick D."/>
            <person name="Nagy I."/>
            <person name="Doyle S."/>
            <person name="Anderson J."/>
            <person name="Grigoriev I.V."/>
            <person name="Guldener U."/>
            <person name="Munsterkotter M."/>
            <person name="Nagy L.G."/>
        </authorList>
    </citation>
    <scope>NUCLEOTIDE SEQUENCE [LARGE SCALE GENOMIC DNA]</scope>
    <source>
        <strain evidence="2">Ar21-2</strain>
    </source>
</reference>
<evidence type="ECO:0000313" key="1">
    <source>
        <dbReference type="EMBL" id="PBK79178.1"/>
    </source>
</evidence>
<organism evidence="2 3">
    <name type="scientific">Armillaria gallica</name>
    <name type="common">Bulbous honey fungus</name>
    <name type="synonym">Armillaria bulbosa</name>
    <dbReference type="NCBI Taxonomy" id="47427"/>
    <lineage>
        <taxon>Eukaryota</taxon>
        <taxon>Fungi</taxon>
        <taxon>Dikarya</taxon>
        <taxon>Basidiomycota</taxon>
        <taxon>Agaricomycotina</taxon>
        <taxon>Agaricomycetes</taxon>
        <taxon>Agaricomycetidae</taxon>
        <taxon>Agaricales</taxon>
        <taxon>Marasmiineae</taxon>
        <taxon>Physalacriaceae</taxon>
        <taxon>Armillaria</taxon>
    </lineage>
</organism>
<dbReference type="InParanoid" id="A0A2H3CEX5"/>
<evidence type="ECO:0000313" key="2">
    <source>
        <dbReference type="EMBL" id="PBK80400.1"/>
    </source>
</evidence>
<accession>A0A2H3CEX5</accession>
<evidence type="ECO:0000313" key="3">
    <source>
        <dbReference type="Proteomes" id="UP000217790"/>
    </source>
</evidence>
<dbReference type="EMBL" id="KZ293745">
    <property type="protein sequence ID" value="PBK80400.1"/>
    <property type="molecule type" value="Genomic_DNA"/>
</dbReference>
<dbReference type="Proteomes" id="UP000217790">
    <property type="component" value="Unassembled WGS sequence"/>
</dbReference>
<reference evidence="3" key="1">
    <citation type="journal article" date="2017" name="Nat. Ecol. Evol.">
        <title>Genome expansion and lineage-specific genetic innovations in the forest pathogenic fungi Armillaria.</title>
        <authorList>
            <person name="Sipos G."/>
            <person name="Prasanna A.N."/>
            <person name="Walter M.C."/>
            <person name="O'Connor E."/>
            <person name="Balint B."/>
            <person name="Krizsan K."/>
            <person name="Kiss B."/>
            <person name="Hess J."/>
            <person name="Varga T."/>
            <person name="Slot J."/>
            <person name="Riley R."/>
            <person name="Boka B."/>
            <person name="Rigling D."/>
            <person name="Barry K."/>
            <person name="Lee J."/>
            <person name="Mihaltcheva S."/>
            <person name="LaButti K."/>
            <person name="Lipzen A."/>
            <person name="Waldron R."/>
            <person name="Moloney N.M."/>
            <person name="Sperisen C."/>
            <person name="Kredics L."/>
            <person name="Vagvoelgyi C."/>
            <person name="Patrignani A."/>
            <person name="Fitzpatrick D."/>
            <person name="Nagy I."/>
            <person name="Doyle S."/>
            <person name="Anderson J.B."/>
            <person name="Grigoriev I.V."/>
            <person name="Gueldener U."/>
            <person name="Muensterkoetter M."/>
            <person name="Nagy L.G."/>
        </authorList>
    </citation>
    <scope>NUCLEOTIDE SEQUENCE [LARGE SCALE GENOMIC DNA]</scope>
    <source>
        <strain evidence="3">Ar21-2</strain>
    </source>
</reference>
<protein>
    <submittedName>
        <fullName evidence="2">Uncharacterized protein</fullName>
    </submittedName>
</protein>